<dbReference type="Proteomes" id="UP000585721">
    <property type="component" value="Unassembled WGS sequence"/>
</dbReference>
<keyword evidence="5 9" id="KW-0812">Transmembrane</keyword>
<feature type="transmembrane region" description="Helical" evidence="9">
    <location>
        <begin position="12"/>
        <end position="29"/>
    </location>
</feature>
<feature type="transmembrane region" description="Helical" evidence="9">
    <location>
        <begin position="41"/>
        <end position="65"/>
    </location>
</feature>
<evidence type="ECO:0000256" key="8">
    <source>
        <dbReference type="ARBA" id="ARBA00023136"/>
    </source>
</evidence>
<dbReference type="NCBIfam" id="TIGR00796">
    <property type="entry name" value="livcs"/>
    <property type="match status" value="1"/>
</dbReference>
<feature type="transmembrane region" description="Helical" evidence="9">
    <location>
        <begin position="315"/>
        <end position="334"/>
    </location>
</feature>
<dbReference type="GO" id="GO:0005886">
    <property type="term" value="C:plasma membrane"/>
    <property type="evidence" value="ECO:0007669"/>
    <property type="project" value="UniProtKB-SubCell"/>
</dbReference>
<keyword evidence="8 9" id="KW-0472">Membrane</keyword>
<feature type="transmembrane region" description="Helical" evidence="9">
    <location>
        <begin position="269"/>
        <end position="294"/>
    </location>
</feature>
<evidence type="ECO:0000313" key="11">
    <source>
        <dbReference type="Proteomes" id="UP000585721"/>
    </source>
</evidence>
<feature type="transmembrane region" description="Helical" evidence="9">
    <location>
        <begin position="195"/>
        <end position="215"/>
    </location>
</feature>
<accession>A0A841G9I8</accession>
<dbReference type="PANTHER" id="PTHR30588">
    <property type="entry name" value="BRANCHED-CHAIN AMINO ACID TRANSPORT SYSTEM 2 CARRIER PROTEIN"/>
    <property type="match status" value="1"/>
</dbReference>
<dbReference type="GO" id="GO:0015188">
    <property type="term" value="F:L-isoleucine transmembrane transporter activity"/>
    <property type="evidence" value="ECO:0007669"/>
    <property type="project" value="TreeGrafter"/>
</dbReference>
<evidence type="ECO:0000256" key="5">
    <source>
        <dbReference type="ARBA" id="ARBA00022692"/>
    </source>
</evidence>
<protein>
    <recommendedName>
        <fullName evidence="9">Branched-chain amino acid transport system carrier protein</fullName>
    </recommendedName>
</protein>
<feature type="transmembrane region" description="Helical" evidence="9">
    <location>
        <begin position="77"/>
        <end position="98"/>
    </location>
</feature>
<evidence type="ECO:0000256" key="2">
    <source>
        <dbReference type="ARBA" id="ARBA00008540"/>
    </source>
</evidence>
<evidence type="ECO:0000256" key="6">
    <source>
        <dbReference type="ARBA" id="ARBA00022970"/>
    </source>
</evidence>
<dbReference type="AlphaFoldDB" id="A0A841G9I8"/>
<dbReference type="EMBL" id="JACHGR010000001">
    <property type="protein sequence ID" value="MBB6054287.1"/>
    <property type="molecule type" value="Genomic_DNA"/>
</dbReference>
<sequence length="437" mass="45837">MKQTMTRADLLGLGFMTFAFFLGAGNIIFPPMAGYLAGENMGFAMVGFLITAVGLPLATLLAIAYAGGGLLTMTRMLPAWVGTSIAIATYIIIGPAFATPRTGLVTYEMAVKPFIGSLDSQLFLTLFSAAYFGLTLFLSLNQGKLLDAVGKVLTPVLALLLAVLGIAVLIAPQGGVPAVSPDYMRYPMVKGLLEGYNTMDTFGALMFGMLIIDVLKSRGVDNVSQQTRYLAVASVIAAAGLALVYIALFRLGGTAGGVLANPQNGGELVAAYVAQLFGPMGSVVLAGIVGLACLTTSVGLTSACADFFHTLWPRFSYKQCAVVIAVLCAIVANVGLKQLLVISIPVLVAIYPVAVALVALTFMRSWFFNQGVAFRLVLSVALLFGSLDGIKAAGFDLSAMNFLPLFDMGLAWLLPTLAALVVSLLWRVPEQSAVTAE</sequence>
<comment type="subcellular location">
    <subcellularLocation>
        <location evidence="9">Cell inner membrane</location>
        <topology evidence="9">Multi-pass membrane protein</topology>
    </subcellularLocation>
    <subcellularLocation>
        <location evidence="1">Cell membrane</location>
        <topology evidence="1">Multi-pass membrane protein</topology>
    </subcellularLocation>
</comment>
<keyword evidence="11" id="KW-1185">Reference proteome</keyword>
<reference evidence="10 11" key="1">
    <citation type="submission" date="2020-08" db="EMBL/GenBank/DDBJ databases">
        <title>Genomic Encyclopedia of Type Strains, Phase IV (KMG-IV): sequencing the most valuable type-strain genomes for metagenomic binning, comparative biology and taxonomic classification.</title>
        <authorList>
            <person name="Goeker M."/>
        </authorList>
    </citation>
    <scope>NUCLEOTIDE SEQUENCE [LARGE SCALE GENOMIC DNA]</scope>
    <source>
        <strain evidence="10 11">DSM 22975</strain>
    </source>
</reference>
<dbReference type="GO" id="GO:0015820">
    <property type="term" value="P:L-leucine transport"/>
    <property type="evidence" value="ECO:0007669"/>
    <property type="project" value="TreeGrafter"/>
</dbReference>
<feature type="transmembrane region" description="Helical" evidence="9">
    <location>
        <begin position="227"/>
        <end position="249"/>
    </location>
</feature>
<evidence type="ECO:0000256" key="3">
    <source>
        <dbReference type="ARBA" id="ARBA00022448"/>
    </source>
</evidence>
<evidence type="ECO:0000256" key="1">
    <source>
        <dbReference type="ARBA" id="ARBA00004651"/>
    </source>
</evidence>
<organism evidence="10 11">
    <name type="scientific">Tolumonas osonensis</name>
    <dbReference type="NCBI Taxonomy" id="675874"/>
    <lineage>
        <taxon>Bacteria</taxon>
        <taxon>Pseudomonadati</taxon>
        <taxon>Pseudomonadota</taxon>
        <taxon>Gammaproteobacteria</taxon>
        <taxon>Aeromonadales</taxon>
        <taxon>Aeromonadaceae</taxon>
        <taxon>Tolumonas</taxon>
    </lineage>
</organism>
<feature type="transmembrane region" description="Helical" evidence="9">
    <location>
        <begin position="372"/>
        <end position="390"/>
    </location>
</feature>
<keyword evidence="7 9" id="KW-1133">Transmembrane helix</keyword>
<feature type="transmembrane region" description="Helical" evidence="9">
    <location>
        <begin position="118"/>
        <end position="140"/>
    </location>
</feature>
<evidence type="ECO:0000313" key="10">
    <source>
        <dbReference type="EMBL" id="MBB6054287.1"/>
    </source>
</evidence>
<feature type="transmembrane region" description="Helical" evidence="9">
    <location>
        <begin position="340"/>
        <end position="360"/>
    </location>
</feature>
<dbReference type="GO" id="GO:0015818">
    <property type="term" value="P:isoleucine transport"/>
    <property type="evidence" value="ECO:0007669"/>
    <property type="project" value="TreeGrafter"/>
</dbReference>
<dbReference type="GO" id="GO:0005304">
    <property type="term" value="F:L-valine transmembrane transporter activity"/>
    <property type="evidence" value="ECO:0007669"/>
    <property type="project" value="TreeGrafter"/>
</dbReference>
<gene>
    <name evidence="10" type="ORF">HNR75_000152</name>
</gene>
<keyword evidence="6 9" id="KW-0029">Amino-acid transport</keyword>
<comment type="function">
    <text evidence="9">Component of the transport system for branched-chain amino acids.</text>
</comment>
<evidence type="ECO:0000256" key="9">
    <source>
        <dbReference type="RuleBase" id="RU362122"/>
    </source>
</evidence>
<dbReference type="InterPro" id="IPR004685">
    <property type="entry name" value="Brnchd-chn_aa_trnsp_Livcs"/>
</dbReference>
<evidence type="ECO:0000256" key="4">
    <source>
        <dbReference type="ARBA" id="ARBA00022475"/>
    </source>
</evidence>
<dbReference type="Pfam" id="PF05525">
    <property type="entry name" value="Branch_AA_trans"/>
    <property type="match status" value="1"/>
</dbReference>
<proteinExistence type="inferred from homology"/>
<dbReference type="GO" id="GO:0015190">
    <property type="term" value="F:L-leucine transmembrane transporter activity"/>
    <property type="evidence" value="ECO:0007669"/>
    <property type="project" value="TreeGrafter"/>
</dbReference>
<dbReference type="PANTHER" id="PTHR30588:SF0">
    <property type="entry name" value="BRANCHED-CHAIN AMINO ACID PERMEASE BRNQ"/>
    <property type="match status" value="1"/>
</dbReference>
<feature type="transmembrane region" description="Helical" evidence="9">
    <location>
        <begin position="152"/>
        <end position="175"/>
    </location>
</feature>
<comment type="similarity">
    <text evidence="2 9">Belongs to the branched chain amino acid transporter family.</text>
</comment>
<feature type="transmembrane region" description="Helical" evidence="9">
    <location>
        <begin position="410"/>
        <end position="428"/>
    </location>
</feature>
<dbReference type="RefSeq" id="WP_281364910.1">
    <property type="nucleotide sequence ID" value="NZ_JACHGR010000001.1"/>
</dbReference>
<comment type="caution">
    <text evidence="10">The sequence shown here is derived from an EMBL/GenBank/DDBJ whole genome shotgun (WGS) entry which is preliminary data.</text>
</comment>
<evidence type="ECO:0000256" key="7">
    <source>
        <dbReference type="ARBA" id="ARBA00022989"/>
    </source>
</evidence>
<keyword evidence="4" id="KW-1003">Cell membrane</keyword>
<keyword evidence="3 9" id="KW-0813">Transport</keyword>
<name>A0A841G9I8_9GAMM</name>